<accession>A0ACB8UXK4</accession>
<protein>
    <submittedName>
        <fullName evidence="1">Uncharacterized protein</fullName>
    </submittedName>
</protein>
<proteinExistence type="predicted"/>
<sequence>MTNLVPSAWKIIPQFDSTCIRETVKFYTEELHFTLGGLYPDDDPNDEPHFCSIFIGKKAEANIYFFECKKENFHPSAAMIALGTIELDEFYDLLMAKGTVRVKEPIADKEWGYRQFSILDIHGNELTFFKFLEGGNPGEE</sequence>
<evidence type="ECO:0000313" key="1">
    <source>
        <dbReference type="EMBL" id="KAI2387549.1"/>
    </source>
</evidence>
<comment type="caution">
    <text evidence="1">The sequence shown here is derived from an EMBL/GenBank/DDBJ whole genome shotgun (WGS) entry which is preliminary data.</text>
</comment>
<gene>
    <name evidence="1" type="ORF">LOY88_003039</name>
</gene>
<organism evidence="1">
    <name type="scientific">Ophidiomyces ophidiicola</name>
    <dbReference type="NCBI Taxonomy" id="1387563"/>
    <lineage>
        <taxon>Eukaryota</taxon>
        <taxon>Fungi</taxon>
        <taxon>Dikarya</taxon>
        <taxon>Ascomycota</taxon>
        <taxon>Pezizomycotina</taxon>
        <taxon>Eurotiomycetes</taxon>
        <taxon>Eurotiomycetidae</taxon>
        <taxon>Onygenales</taxon>
        <taxon>Onygenaceae</taxon>
        <taxon>Ophidiomyces</taxon>
    </lineage>
</organism>
<name>A0ACB8UXK4_9EURO</name>
<dbReference type="EMBL" id="JALBCA010000038">
    <property type="protein sequence ID" value="KAI2387549.1"/>
    <property type="molecule type" value="Genomic_DNA"/>
</dbReference>
<reference evidence="1" key="1">
    <citation type="journal article" date="2022" name="bioRxiv">
        <title>Population genetic analysis of Ophidiomyces ophidiicola, the causative agent of snake fungal disease, indicates recent introductions to the USA.</title>
        <authorList>
            <person name="Ladner J.T."/>
            <person name="Palmer J.M."/>
            <person name="Ettinger C.L."/>
            <person name="Stajich J.E."/>
            <person name="Farrell T.M."/>
            <person name="Glorioso B.M."/>
            <person name="Lawson B."/>
            <person name="Price S.J."/>
            <person name="Stengle A.G."/>
            <person name="Grear D.A."/>
            <person name="Lorch J.M."/>
        </authorList>
    </citation>
    <scope>NUCLEOTIDE SEQUENCE</scope>
    <source>
        <strain evidence="1">NWHC 24266-5</strain>
    </source>
</reference>